<dbReference type="InterPro" id="IPR036812">
    <property type="entry name" value="NAD(P)_OxRdtase_dom_sf"/>
</dbReference>
<reference evidence="3" key="2">
    <citation type="submission" date="2021-04" db="EMBL/GenBank/DDBJ databases">
        <authorList>
            <person name="Gilroy R."/>
        </authorList>
    </citation>
    <scope>NUCLEOTIDE SEQUENCE</scope>
    <source>
        <strain evidence="3">ChiGjej1B1-14440</strain>
    </source>
</reference>
<reference evidence="3" key="1">
    <citation type="journal article" date="2021" name="PeerJ">
        <title>Extensive microbial diversity within the chicken gut microbiome revealed by metagenomics and culture.</title>
        <authorList>
            <person name="Gilroy R."/>
            <person name="Ravi A."/>
            <person name="Getino M."/>
            <person name="Pursley I."/>
            <person name="Horton D.L."/>
            <person name="Alikhan N.F."/>
            <person name="Baker D."/>
            <person name="Gharbi K."/>
            <person name="Hall N."/>
            <person name="Watson M."/>
            <person name="Adriaenssens E.M."/>
            <person name="Foster-Nyarko E."/>
            <person name="Jarju S."/>
            <person name="Secka A."/>
            <person name="Antonio M."/>
            <person name="Oren A."/>
            <person name="Chaudhuri R.R."/>
            <person name="La Ragione R."/>
            <person name="Hildebrand F."/>
            <person name="Pallen M.J."/>
        </authorList>
    </citation>
    <scope>NUCLEOTIDE SEQUENCE</scope>
    <source>
        <strain evidence="3">ChiGjej1B1-14440</strain>
    </source>
</reference>
<proteinExistence type="predicted"/>
<evidence type="ECO:0000313" key="3">
    <source>
        <dbReference type="EMBL" id="HIX82033.1"/>
    </source>
</evidence>
<dbReference type="SUPFAM" id="SSF51430">
    <property type="entry name" value="NAD(P)-linked oxidoreductase"/>
    <property type="match status" value="1"/>
</dbReference>
<dbReference type="AlphaFoldDB" id="A0A9D2BN14"/>
<keyword evidence="1" id="KW-0560">Oxidoreductase</keyword>
<feature type="domain" description="NADP-dependent oxidoreductase" evidence="2">
    <location>
        <begin position="15"/>
        <end position="313"/>
    </location>
</feature>
<dbReference type="PANTHER" id="PTHR43625:SF77">
    <property type="entry name" value="ALDO-KETO REDUCTASE"/>
    <property type="match status" value="1"/>
</dbReference>
<dbReference type="InterPro" id="IPR023210">
    <property type="entry name" value="NADP_OxRdtase_dom"/>
</dbReference>
<evidence type="ECO:0000313" key="4">
    <source>
        <dbReference type="Proteomes" id="UP000886724"/>
    </source>
</evidence>
<sequence>MRKQKLGKDLEVSAVGLGCMGMTHAYGKPANKEEMKKLIVQAVEQGCNFFDTAECYVAENEDGTIEYNEELVGEALAPYRDQVIIATKCGVHHQGTNLVMDARPETIKKAIEGSLKRLKTDYIDLYYLHRIDPNVPIETVAETMKELMEAGKIRYWGISEADEDTIRRAHAICPLTAIQNRYSMMYRDYETLFPVLEELNISLVAFSPLANGLLSDAYNKDVKFTDKDDFRTRMPQFTPEAYDANQELMEMIRTISKEKNCTPAQLSLAWMINKKPYIIPIPGTRKSNRLKENLESANVYLTEEEVAKIDSLLDKMPMSDLYGR</sequence>
<dbReference type="GO" id="GO:0016491">
    <property type="term" value="F:oxidoreductase activity"/>
    <property type="evidence" value="ECO:0007669"/>
    <property type="project" value="UniProtKB-KW"/>
</dbReference>
<dbReference type="GO" id="GO:0005737">
    <property type="term" value="C:cytoplasm"/>
    <property type="evidence" value="ECO:0007669"/>
    <property type="project" value="TreeGrafter"/>
</dbReference>
<dbReference type="Pfam" id="PF00248">
    <property type="entry name" value="Aldo_ket_red"/>
    <property type="match status" value="1"/>
</dbReference>
<dbReference type="PANTHER" id="PTHR43625">
    <property type="entry name" value="AFLATOXIN B1 ALDEHYDE REDUCTASE"/>
    <property type="match status" value="1"/>
</dbReference>
<evidence type="ECO:0000256" key="1">
    <source>
        <dbReference type="ARBA" id="ARBA00023002"/>
    </source>
</evidence>
<evidence type="ECO:0000259" key="2">
    <source>
        <dbReference type="Pfam" id="PF00248"/>
    </source>
</evidence>
<organism evidence="3 4">
    <name type="scientific">Candidatus Erysipelatoclostridium merdavium</name>
    <dbReference type="NCBI Taxonomy" id="2838566"/>
    <lineage>
        <taxon>Bacteria</taxon>
        <taxon>Bacillati</taxon>
        <taxon>Bacillota</taxon>
        <taxon>Erysipelotrichia</taxon>
        <taxon>Erysipelotrichales</taxon>
        <taxon>Erysipelotrichales incertae sedis</taxon>
    </lineage>
</organism>
<accession>A0A9D2BN14</accession>
<name>A0A9D2BN14_9FIRM</name>
<dbReference type="CDD" id="cd19078">
    <property type="entry name" value="AKR_AKR13C1_2"/>
    <property type="match status" value="1"/>
</dbReference>
<dbReference type="InterPro" id="IPR050791">
    <property type="entry name" value="Aldo-Keto_reductase"/>
</dbReference>
<dbReference type="EMBL" id="DXET01000191">
    <property type="protein sequence ID" value="HIX82033.1"/>
    <property type="molecule type" value="Genomic_DNA"/>
</dbReference>
<protein>
    <submittedName>
        <fullName evidence="3">Aldo/keto reductase</fullName>
    </submittedName>
</protein>
<comment type="caution">
    <text evidence="3">The sequence shown here is derived from an EMBL/GenBank/DDBJ whole genome shotgun (WGS) entry which is preliminary data.</text>
</comment>
<dbReference type="Proteomes" id="UP000886724">
    <property type="component" value="Unassembled WGS sequence"/>
</dbReference>
<gene>
    <name evidence="3" type="ORF">H9980_08705</name>
</gene>
<dbReference type="Gene3D" id="3.20.20.100">
    <property type="entry name" value="NADP-dependent oxidoreductase domain"/>
    <property type="match status" value="1"/>
</dbReference>